<evidence type="ECO:0000313" key="11">
    <source>
        <dbReference type="Proteomes" id="UP001484239"/>
    </source>
</evidence>
<evidence type="ECO:0000256" key="5">
    <source>
        <dbReference type="ARBA" id="ARBA00023136"/>
    </source>
</evidence>
<feature type="transmembrane region" description="Helical" evidence="7">
    <location>
        <begin position="743"/>
        <end position="760"/>
    </location>
</feature>
<evidence type="ECO:0000256" key="2">
    <source>
        <dbReference type="ARBA" id="ARBA00022475"/>
    </source>
</evidence>
<evidence type="ECO:0000256" key="4">
    <source>
        <dbReference type="ARBA" id="ARBA00022989"/>
    </source>
</evidence>
<dbReference type="RefSeq" id="WP_405280436.1">
    <property type="nucleotide sequence ID" value="NZ_JBBHLI010000012.1"/>
</dbReference>
<keyword evidence="3 7" id="KW-0812">Transmembrane</keyword>
<feature type="transmembrane region" description="Helical" evidence="7">
    <location>
        <begin position="691"/>
        <end position="715"/>
    </location>
</feature>
<accession>A0ABU9ECX2</accession>
<feature type="transmembrane region" description="Helical" evidence="7">
    <location>
        <begin position="780"/>
        <end position="802"/>
    </location>
</feature>
<dbReference type="PANTHER" id="PTHR30572">
    <property type="entry name" value="MEMBRANE COMPONENT OF TRANSPORTER-RELATED"/>
    <property type="match status" value="1"/>
</dbReference>
<keyword evidence="11" id="KW-1185">Reference proteome</keyword>
<comment type="subcellular location">
    <subcellularLocation>
        <location evidence="1">Cell membrane</location>
        <topology evidence="1">Multi-pass membrane protein</topology>
    </subcellularLocation>
</comment>
<dbReference type="EMBL" id="JBBHLI010000012">
    <property type="protein sequence ID" value="MEK9502578.1"/>
    <property type="molecule type" value="Genomic_DNA"/>
</dbReference>
<dbReference type="Proteomes" id="UP001484239">
    <property type="component" value="Unassembled WGS sequence"/>
</dbReference>
<protein>
    <submittedName>
        <fullName evidence="10">ABC transporter permease</fullName>
    </submittedName>
</protein>
<evidence type="ECO:0000256" key="3">
    <source>
        <dbReference type="ARBA" id="ARBA00022692"/>
    </source>
</evidence>
<evidence type="ECO:0000256" key="6">
    <source>
        <dbReference type="ARBA" id="ARBA00038076"/>
    </source>
</evidence>
<feature type="transmembrane region" description="Helical" evidence="7">
    <location>
        <begin position="281"/>
        <end position="301"/>
    </location>
</feature>
<keyword evidence="4 7" id="KW-1133">Transmembrane helix</keyword>
<evidence type="ECO:0000259" key="8">
    <source>
        <dbReference type="Pfam" id="PF02687"/>
    </source>
</evidence>
<gene>
    <name evidence="10" type="ORF">WI372_16410</name>
</gene>
<feature type="transmembrane region" description="Helical" evidence="7">
    <location>
        <begin position="374"/>
        <end position="396"/>
    </location>
</feature>
<dbReference type="PANTHER" id="PTHR30572:SF4">
    <property type="entry name" value="ABC TRANSPORTER PERMEASE YTRF"/>
    <property type="match status" value="1"/>
</dbReference>
<evidence type="ECO:0000256" key="7">
    <source>
        <dbReference type="SAM" id="Phobius"/>
    </source>
</evidence>
<keyword evidence="5 7" id="KW-0472">Membrane</keyword>
<feature type="transmembrane region" description="Helical" evidence="7">
    <location>
        <begin position="337"/>
        <end position="362"/>
    </location>
</feature>
<keyword evidence="2" id="KW-1003">Cell membrane</keyword>
<proteinExistence type="inferred from homology"/>
<dbReference type="InterPro" id="IPR003838">
    <property type="entry name" value="ABC3_permease_C"/>
</dbReference>
<reference evidence="10 11" key="1">
    <citation type="submission" date="2024-02" db="EMBL/GenBank/DDBJ databases">
        <title>A novel Gemmatimonadota bacterium.</title>
        <authorList>
            <person name="Du Z.-J."/>
            <person name="Ye Y.-Q."/>
        </authorList>
    </citation>
    <scope>NUCLEOTIDE SEQUENCE [LARGE SCALE GENOMIC DNA]</scope>
    <source>
        <strain evidence="10 11">DH-20</strain>
    </source>
</reference>
<name>A0ABU9ECX2_9BACT</name>
<comment type="similarity">
    <text evidence="6">Belongs to the ABC-4 integral membrane protein family.</text>
</comment>
<evidence type="ECO:0000313" key="10">
    <source>
        <dbReference type="EMBL" id="MEK9502578.1"/>
    </source>
</evidence>
<dbReference type="InterPro" id="IPR017800">
    <property type="entry name" value="ADOP"/>
</dbReference>
<feature type="domain" description="ABC3 transporter permease C-terminal" evidence="8">
    <location>
        <begin position="289"/>
        <end position="396"/>
    </location>
</feature>
<organism evidence="10 11">
    <name type="scientific">Gaopeijia maritima</name>
    <dbReference type="NCBI Taxonomy" id="3119007"/>
    <lineage>
        <taxon>Bacteria</taxon>
        <taxon>Pseudomonadati</taxon>
        <taxon>Gemmatimonadota</taxon>
        <taxon>Longimicrobiia</taxon>
        <taxon>Gaopeijiales</taxon>
        <taxon>Gaopeijiaceae</taxon>
        <taxon>Gaopeijia</taxon>
    </lineage>
</organism>
<dbReference type="Pfam" id="PF02687">
    <property type="entry name" value="FtsX"/>
    <property type="match status" value="2"/>
</dbReference>
<dbReference type="InterPro" id="IPR050250">
    <property type="entry name" value="Macrolide_Exporter_MacB"/>
</dbReference>
<feature type="domain" description="MacB-like periplasmic core" evidence="9">
    <location>
        <begin position="25"/>
        <end position="244"/>
    </location>
</feature>
<dbReference type="InterPro" id="IPR025857">
    <property type="entry name" value="MacB_PCD"/>
</dbReference>
<evidence type="ECO:0000259" key="9">
    <source>
        <dbReference type="Pfam" id="PF12704"/>
    </source>
</evidence>
<comment type="caution">
    <text evidence="10">The sequence shown here is derived from an EMBL/GenBank/DDBJ whole genome shotgun (WGS) entry which is preliminary data.</text>
</comment>
<feature type="domain" description="MacB-like periplasmic core" evidence="9">
    <location>
        <begin position="433"/>
        <end position="646"/>
    </location>
</feature>
<dbReference type="NCBIfam" id="TIGR03434">
    <property type="entry name" value="ADOP"/>
    <property type="match status" value="1"/>
</dbReference>
<evidence type="ECO:0000256" key="1">
    <source>
        <dbReference type="ARBA" id="ARBA00004651"/>
    </source>
</evidence>
<sequence>MGIRHHMTGALRAVRRNPGYAGAFILTLGLAIGVNTAVFSVVHAVLLAPLPFQDADRIVYLQQPAVRAGVPNATFSFHEVADYRDGVPSFDQVVEFGDWTFSVVSSDGTEPHRAIAGLVTSNYFEVLGMRPALGRALTVQDDQPGAEAVIVLTNRYWTRVFGADPAVLDRVVELSGQRARIVGVLEPGSHYTGSRQQDFYANYTTNDHYQSASMLDSRTHRMTDVFARLAPGAELETAAREAQTLAATLRQEYPDAYPERLGYDLTVSRWQDELTREARPVFLLLMATVGAVLLLACANLANLTLTRLVRRQGELATRGALGASPAELRAGLVAENVVLALAGAALGLVFAVLSRGALAAYAARFTVRADEVGLSAPVLAFTLAVGIGVAVLLALLPGMPVAPAAGNLSVAAGRATGSRARKRVQRGLVVTQLALSFALLTGAGLLVRSLLALQSVDPGFDTDNVVTMEAFQSFAATGPQLSNDDLFRHLRHDVMSFPGVRAVAIASFAPLTGSNPVAWNFAVEGGETDESQSVLAAFNNVTPGYFDALGMTLLRGRPIEMMDGPDAEPVVVVSESLAETLFGADEPVGRRIAWSFSGGTMGEWARIVGVVADGRQFGLDRDPVPVVYAAAEQAGYGFTVITATTGDPGPLARAVADRIHEADPTRPVDRIRTLEDLVADDVAPTRLNATLFGVFAALALAIAAVGVLGVLAFSVSQRTREFGLRMAIGADRGMVLRSVLREGLLLTGGALVLGGAAAWLGARAMGGLLFEIEPFDLTTFALAGLALAVTALAAAFLPALQATKVDPMQAMRSE</sequence>
<dbReference type="Pfam" id="PF12704">
    <property type="entry name" value="MacB_PCD"/>
    <property type="match status" value="2"/>
</dbReference>
<feature type="transmembrane region" description="Helical" evidence="7">
    <location>
        <begin position="428"/>
        <end position="447"/>
    </location>
</feature>
<feature type="transmembrane region" description="Helical" evidence="7">
    <location>
        <begin position="21"/>
        <end position="48"/>
    </location>
</feature>
<feature type="domain" description="ABC3 transporter permease C-terminal" evidence="8">
    <location>
        <begin position="694"/>
        <end position="807"/>
    </location>
</feature>